<dbReference type="InterPro" id="IPR032284">
    <property type="entry name" value="RecQ_Zn-bd"/>
</dbReference>
<dbReference type="Pfam" id="PF00271">
    <property type="entry name" value="Helicase_C"/>
    <property type="match status" value="1"/>
</dbReference>
<comment type="catalytic activity">
    <reaction evidence="9">
        <text>Couples ATP hydrolysis with the unwinding of duplex DNA by translocating in the 3'-5' direction.</text>
        <dbReference type="EC" id="5.6.2.4"/>
    </reaction>
</comment>
<dbReference type="GO" id="GO:0016787">
    <property type="term" value="F:hydrolase activity"/>
    <property type="evidence" value="ECO:0007669"/>
    <property type="project" value="UniProtKB-KW"/>
</dbReference>
<dbReference type="GO" id="GO:0006310">
    <property type="term" value="P:DNA recombination"/>
    <property type="evidence" value="ECO:0007669"/>
    <property type="project" value="InterPro"/>
</dbReference>
<evidence type="ECO:0000256" key="7">
    <source>
        <dbReference type="ARBA" id="ARBA00023125"/>
    </source>
</evidence>
<dbReference type="Pfam" id="PF00270">
    <property type="entry name" value="DEAD"/>
    <property type="match status" value="1"/>
</dbReference>
<dbReference type="GO" id="GO:0030894">
    <property type="term" value="C:replisome"/>
    <property type="evidence" value="ECO:0007669"/>
    <property type="project" value="TreeGrafter"/>
</dbReference>
<dbReference type="RefSeq" id="WP_003438618.1">
    <property type="nucleotide sequence ID" value="NZ_APLF01000005.1"/>
</dbReference>
<gene>
    <name evidence="15" type="ORF">pgond44_06400</name>
</gene>
<dbReference type="Pfam" id="PF16124">
    <property type="entry name" value="RecQ_Zn_bind"/>
    <property type="match status" value="1"/>
</dbReference>
<dbReference type="EMBL" id="APLF01000005">
    <property type="protein sequence ID" value="EMY81460.1"/>
    <property type="molecule type" value="Genomic_DNA"/>
</dbReference>
<proteinExistence type="inferred from homology"/>
<dbReference type="CDD" id="cd17920">
    <property type="entry name" value="DEXHc_RecQ"/>
    <property type="match status" value="1"/>
</dbReference>
<evidence type="ECO:0000313" key="15">
    <source>
        <dbReference type="EMBL" id="EMY81460.1"/>
    </source>
</evidence>
<dbReference type="SMART" id="SM00487">
    <property type="entry name" value="DEXDc"/>
    <property type="match status" value="1"/>
</dbReference>
<dbReference type="GO" id="GO:0003677">
    <property type="term" value="F:DNA binding"/>
    <property type="evidence" value="ECO:0007669"/>
    <property type="project" value="UniProtKB-KW"/>
</dbReference>
<keyword evidence="6" id="KW-0067">ATP-binding</keyword>
<evidence type="ECO:0000256" key="12">
    <source>
        <dbReference type="ARBA" id="ARBA00044550"/>
    </source>
</evidence>
<comment type="caution">
    <text evidence="15">The sequence shown here is derived from an EMBL/GenBank/DDBJ whole genome shotgun (WGS) entry which is preliminary data.</text>
</comment>
<reference evidence="15 16" key="1">
    <citation type="journal article" date="2014" name="Genome Biol. Evol.">
        <title>Extensive gene acquisition in the extremely psychrophilic bacterial species Psychroflexus torquis and the link to sea-ice ecosystem specialism.</title>
        <authorList>
            <person name="Feng S."/>
            <person name="Powell S.M."/>
            <person name="Wilson R."/>
            <person name="Bowman J.P."/>
        </authorList>
    </citation>
    <scope>NUCLEOTIDE SEQUENCE [LARGE SCALE GENOMIC DNA]</scope>
    <source>
        <strain evidence="15 16">ACAM 44</strain>
    </source>
</reference>
<dbReference type="InterPro" id="IPR036388">
    <property type="entry name" value="WH-like_DNA-bd_sf"/>
</dbReference>
<dbReference type="AlphaFoldDB" id="N1WR74"/>
<protein>
    <recommendedName>
        <fullName evidence="11">ATP-dependent DNA helicase RecQ</fullName>
        <ecNumber evidence="10">5.6.2.4</ecNumber>
    </recommendedName>
    <alternativeName>
        <fullName evidence="12">DNA 3'-5' helicase RecQ</fullName>
    </alternativeName>
</protein>
<keyword evidence="16" id="KW-1185">Reference proteome</keyword>
<evidence type="ECO:0000313" key="16">
    <source>
        <dbReference type="Proteomes" id="UP000012317"/>
    </source>
</evidence>
<dbReference type="PANTHER" id="PTHR13710">
    <property type="entry name" value="DNA HELICASE RECQ FAMILY MEMBER"/>
    <property type="match status" value="1"/>
</dbReference>
<sequence length="637" mass="72906">MKPIPLDILKTYWGYEQFKPSQELAVDSILGQKDTCVFLPTGGGKSICFQVPALVEPGICIVISPLVALMQDQVENLKSRGIKAQLLKSGMSYVEVDQRLDNCIYGNYKFLYLSPERLRQELVRERIRKMNVNFIAVDEAHCISQWGHDFRPAYREIHLLKELQPGISIIALTATATEQVKQDIITELELEDPAVISESFRRPNIALLTDFTADKMNALYSQLNTATENSIVYVRNRSACTELSEFLNKKGLRSTYFHGGISQTDKQKKLANWLKEDVPIMIATNAFGMGIDKANVRQVIHYHLPESLESYYQEAGRAGRDGKPAKAIVLFNESDKQRLKNQFIKTIPSFEAVQKVYKALMSNFRIAYGEGENEVFDFNFYEFCSHYKLHTILTYNTLNLLDRLSVISLNKSFQKKAKLKFSVSSKAVIDFIDSHSQFALLIRTILRTYGGVFDNELTLNTQLIKKKTGYNDKEVFAQLEALEKHGILSAEFIKQDLSITFILPREDKYTLNPLKKYVNHYQTNKLQKAEMVLLYIEEKRLCLQSFILKYFGEKESKPCGKCSVCLAAQAKRNPKSASKYQDLNRFILEELKQSNLSSKELSLKSKYPKEALLESLQQLLESGKIRLESNNTYSFNL</sequence>
<evidence type="ECO:0000256" key="2">
    <source>
        <dbReference type="ARBA" id="ARBA00022723"/>
    </source>
</evidence>
<dbReference type="eggNOG" id="COG0514">
    <property type="taxonomic scope" value="Bacteria"/>
</dbReference>
<evidence type="ECO:0000256" key="10">
    <source>
        <dbReference type="ARBA" id="ARBA00034808"/>
    </source>
</evidence>
<dbReference type="GO" id="GO:0009378">
    <property type="term" value="F:four-way junction helicase activity"/>
    <property type="evidence" value="ECO:0007669"/>
    <property type="project" value="TreeGrafter"/>
</dbReference>
<keyword evidence="4" id="KW-0378">Hydrolase</keyword>
<dbReference type="InterPro" id="IPR011545">
    <property type="entry name" value="DEAD/DEAH_box_helicase_dom"/>
</dbReference>
<keyword evidence="3" id="KW-0547">Nucleotide-binding</keyword>
<evidence type="ECO:0000256" key="6">
    <source>
        <dbReference type="ARBA" id="ARBA00022840"/>
    </source>
</evidence>
<dbReference type="FunFam" id="3.40.50.300:FF:001389">
    <property type="entry name" value="ATP-dependent DNA helicase RecQ"/>
    <property type="match status" value="1"/>
</dbReference>
<dbReference type="NCBIfam" id="TIGR00614">
    <property type="entry name" value="recQ_fam"/>
    <property type="match status" value="1"/>
</dbReference>
<dbReference type="InterPro" id="IPR001650">
    <property type="entry name" value="Helicase_C-like"/>
</dbReference>
<dbReference type="InterPro" id="IPR027417">
    <property type="entry name" value="P-loop_NTPase"/>
</dbReference>
<dbReference type="GO" id="GO:0005737">
    <property type="term" value="C:cytoplasm"/>
    <property type="evidence" value="ECO:0007669"/>
    <property type="project" value="TreeGrafter"/>
</dbReference>
<dbReference type="PANTHER" id="PTHR13710:SF105">
    <property type="entry name" value="ATP-DEPENDENT DNA HELICASE Q1"/>
    <property type="match status" value="1"/>
</dbReference>
<dbReference type="Proteomes" id="UP000012317">
    <property type="component" value="Unassembled WGS sequence"/>
</dbReference>
<dbReference type="Gene3D" id="3.40.50.300">
    <property type="entry name" value="P-loop containing nucleotide triphosphate hydrolases"/>
    <property type="match status" value="2"/>
</dbReference>
<dbReference type="GO" id="GO:0046872">
    <property type="term" value="F:metal ion binding"/>
    <property type="evidence" value="ECO:0007669"/>
    <property type="project" value="UniProtKB-KW"/>
</dbReference>
<dbReference type="SUPFAM" id="SSF52540">
    <property type="entry name" value="P-loop containing nucleoside triphosphate hydrolases"/>
    <property type="match status" value="1"/>
</dbReference>
<dbReference type="GO" id="GO:0043138">
    <property type="term" value="F:3'-5' DNA helicase activity"/>
    <property type="evidence" value="ECO:0007669"/>
    <property type="project" value="UniProtKB-EC"/>
</dbReference>
<organism evidence="15 16">
    <name type="scientific">Psychroflexus gondwanensis ACAM 44</name>
    <dbReference type="NCBI Taxonomy" id="1189619"/>
    <lineage>
        <taxon>Bacteria</taxon>
        <taxon>Pseudomonadati</taxon>
        <taxon>Bacteroidota</taxon>
        <taxon>Flavobacteriia</taxon>
        <taxon>Flavobacteriales</taxon>
        <taxon>Flavobacteriaceae</taxon>
        <taxon>Psychroflexus</taxon>
    </lineage>
</organism>
<feature type="domain" description="Helicase ATP-binding" evidence="13">
    <location>
        <begin position="26"/>
        <end position="194"/>
    </location>
</feature>
<evidence type="ECO:0000256" key="3">
    <source>
        <dbReference type="ARBA" id="ARBA00022741"/>
    </source>
</evidence>
<comment type="similarity">
    <text evidence="1">Belongs to the helicase family. RecQ subfamily.</text>
</comment>
<evidence type="ECO:0000259" key="13">
    <source>
        <dbReference type="PROSITE" id="PS51192"/>
    </source>
</evidence>
<dbReference type="Gene3D" id="1.10.10.10">
    <property type="entry name" value="Winged helix-like DNA-binding domain superfamily/Winged helix DNA-binding domain"/>
    <property type="match status" value="1"/>
</dbReference>
<evidence type="ECO:0000256" key="8">
    <source>
        <dbReference type="ARBA" id="ARBA00023235"/>
    </source>
</evidence>
<feature type="domain" description="Helicase C-terminal" evidence="14">
    <location>
        <begin position="215"/>
        <end position="364"/>
    </location>
</feature>
<name>N1WR74_9FLAO</name>
<accession>N1WR74</accession>
<evidence type="ECO:0000259" key="14">
    <source>
        <dbReference type="PROSITE" id="PS51194"/>
    </source>
</evidence>
<keyword evidence="2" id="KW-0479">Metal-binding</keyword>
<keyword evidence="7" id="KW-0238">DNA-binding</keyword>
<dbReference type="GO" id="GO:0005524">
    <property type="term" value="F:ATP binding"/>
    <property type="evidence" value="ECO:0007669"/>
    <property type="project" value="UniProtKB-KW"/>
</dbReference>
<evidence type="ECO:0000256" key="1">
    <source>
        <dbReference type="ARBA" id="ARBA00005446"/>
    </source>
</evidence>
<evidence type="ECO:0000256" key="11">
    <source>
        <dbReference type="ARBA" id="ARBA00044535"/>
    </source>
</evidence>
<evidence type="ECO:0000256" key="9">
    <source>
        <dbReference type="ARBA" id="ARBA00034617"/>
    </source>
</evidence>
<evidence type="ECO:0000256" key="5">
    <source>
        <dbReference type="ARBA" id="ARBA00022806"/>
    </source>
</evidence>
<dbReference type="GO" id="GO:0006281">
    <property type="term" value="P:DNA repair"/>
    <property type="evidence" value="ECO:0007669"/>
    <property type="project" value="TreeGrafter"/>
</dbReference>
<dbReference type="EC" id="5.6.2.4" evidence="10"/>
<keyword evidence="5 15" id="KW-0347">Helicase</keyword>
<evidence type="ECO:0000256" key="4">
    <source>
        <dbReference type="ARBA" id="ARBA00022801"/>
    </source>
</evidence>
<dbReference type="InterPro" id="IPR004589">
    <property type="entry name" value="DNA_helicase_ATP-dep_RecQ"/>
</dbReference>
<dbReference type="InterPro" id="IPR014001">
    <property type="entry name" value="Helicase_ATP-bd"/>
</dbReference>
<dbReference type="PROSITE" id="PS51192">
    <property type="entry name" value="HELICASE_ATP_BIND_1"/>
    <property type="match status" value="1"/>
</dbReference>
<keyword evidence="8" id="KW-0413">Isomerase</keyword>
<dbReference type="STRING" id="1189619.pgond44_06400"/>
<dbReference type="PATRIC" id="fig|1189619.4.peg.1326"/>
<dbReference type="PROSITE" id="PS51194">
    <property type="entry name" value="HELICASE_CTER"/>
    <property type="match status" value="1"/>
</dbReference>
<dbReference type="GO" id="GO:0043590">
    <property type="term" value="C:bacterial nucleoid"/>
    <property type="evidence" value="ECO:0007669"/>
    <property type="project" value="TreeGrafter"/>
</dbReference>
<dbReference type="SMART" id="SM00490">
    <property type="entry name" value="HELICc"/>
    <property type="match status" value="1"/>
</dbReference>